<dbReference type="InterPro" id="IPR004632">
    <property type="entry name" value="4NH2But_aminotransferase_bac"/>
</dbReference>
<evidence type="ECO:0000313" key="8">
    <source>
        <dbReference type="Proteomes" id="UP000236743"/>
    </source>
</evidence>
<keyword evidence="5 6" id="KW-0663">Pyridoxal phosphate</keyword>
<dbReference type="GO" id="GO:0030170">
    <property type="term" value="F:pyridoxal phosphate binding"/>
    <property type="evidence" value="ECO:0007669"/>
    <property type="project" value="InterPro"/>
</dbReference>
<sequence>MRLKQELAVPGPQCISMLERRNAAVARGVANGPPVFASQASGAKLTDVDGNAFLDFAGGIGTLNVGHAHPDVVQAVKTQADQFLHTCFNIVMYPGYIELAEKLIELVPGSWPKKVMLQTTGAEAVENAIKVARSATGRQAVIAFEGAFHGRTFMALSLTAKAPAYKSGFGPFASEIYRAPFPILYRSGHESEEACSEAAFAEFARMVEMEISPDAVAAVIIEPLQGEGGFHAAPTPFLRKLRDYCTEHGIVLIADEIQSGFCRTGEWFATEHSGIEADLYTLAKSMGGGMPIAALVGRADLMDTPRVGGLGGTYGGNPLSCAAALATIAVMQRDDYLEKARRIGAIVEDRFAGWAQHYAVVGDARGLGAMRAVEIVRDRKSHAPAGDLAAQIVEECYRNGLILVKAGFHGNVIRFLGPLSIELADLERGLDILGEAIAAADRRASPMAKSA</sequence>
<proteinExistence type="inferred from homology"/>
<dbReference type="PANTHER" id="PTHR11986">
    <property type="entry name" value="AMINOTRANSFERASE CLASS III"/>
    <property type="match status" value="1"/>
</dbReference>
<comment type="cofactor">
    <cofactor evidence="1">
        <name>pyridoxal 5'-phosphate</name>
        <dbReference type="ChEBI" id="CHEBI:597326"/>
    </cofactor>
</comment>
<accession>A0A1H5YVR5</accession>
<evidence type="ECO:0000313" key="7">
    <source>
        <dbReference type="EMBL" id="SEG27336.1"/>
    </source>
</evidence>
<dbReference type="Gene3D" id="3.90.1150.10">
    <property type="entry name" value="Aspartate Aminotransferase, domain 1"/>
    <property type="match status" value="1"/>
</dbReference>
<evidence type="ECO:0000256" key="2">
    <source>
        <dbReference type="ARBA" id="ARBA00008954"/>
    </source>
</evidence>
<dbReference type="NCBIfam" id="TIGR00700">
    <property type="entry name" value="GABAtrnsam"/>
    <property type="match status" value="1"/>
</dbReference>
<evidence type="ECO:0000256" key="1">
    <source>
        <dbReference type="ARBA" id="ARBA00001933"/>
    </source>
</evidence>
<dbReference type="GO" id="GO:0042802">
    <property type="term" value="F:identical protein binding"/>
    <property type="evidence" value="ECO:0007669"/>
    <property type="project" value="TreeGrafter"/>
</dbReference>
<dbReference type="Gene3D" id="3.40.640.10">
    <property type="entry name" value="Type I PLP-dependent aspartate aminotransferase-like (Major domain)"/>
    <property type="match status" value="1"/>
</dbReference>
<organism evidence="7 8">
    <name type="scientific">Bosea lathyri</name>
    <dbReference type="NCBI Taxonomy" id="1036778"/>
    <lineage>
        <taxon>Bacteria</taxon>
        <taxon>Pseudomonadati</taxon>
        <taxon>Pseudomonadota</taxon>
        <taxon>Alphaproteobacteria</taxon>
        <taxon>Hyphomicrobiales</taxon>
        <taxon>Boseaceae</taxon>
        <taxon>Bosea</taxon>
    </lineage>
</organism>
<dbReference type="GO" id="GO:0009448">
    <property type="term" value="P:gamma-aminobutyric acid metabolic process"/>
    <property type="evidence" value="ECO:0007669"/>
    <property type="project" value="InterPro"/>
</dbReference>
<evidence type="ECO:0000256" key="3">
    <source>
        <dbReference type="ARBA" id="ARBA00022576"/>
    </source>
</evidence>
<dbReference type="FunFam" id="3.40.640.10:FF:000013">
    <property type="entry name" value="4-aminobutyrate aminotransferase"/>
    <property type="match status" value="1"/>
</dbReference>
<keyword evidence="4 7" id="KW-0808">Transferase</keyword>
<dbReference type="PANTHER" id="PTHR11986:SF58">
    <property type="entry name" value="LEUCINE_METHIONINE RACEMASE"/>
    <property type="match status" value="1"/>
</dbReference>
<protein>
    <submittedName>
        <fullName evidence="7">4-aminobutyrate aminotransferase apoenzyme</fullName>
    </submittedName>
</protein>
<keyword evidence="8" id="KW-1185">Reference proteome</keyword>
<dbReference type="SUPFAM" id="SSF53383">
    <property type="entry name" value="PLP-dependent transferases"/>
    <property type="match status" value="1"/>
</dbReference>
<dbReference type="Proteomes" id="UP000236743">
    <property type="component" value="Unassembled WGS sequence"/>
</dbReference>
<dbReference type="InterPro" id="IPR050103">
    <property type="entry name" value="Class-III_PLP-dep_AT"/>
</dbReference>
<comment type="similarity">
    <text evidence="2 6">Belongs to the class-III pyridoxal-phosphate-dependent aminotransferase family.</text>
</comment>
<dbReference type="CDD" id="cd00610">
    <property type="entry name" value="OAT_like"/>
    <property type="match status" value="1"/>
</dbReference>
<dbReference type="InterPro" id="IPR015422">
    <property type="entry name" value="PyrdxlP-dep_Trfase_small"/>
</dbReference>
<dbReference type="AlphaFoldDB" id="A0A1H5YVR5"/>
<dbReference type="Pfam" id="PF00202">
    <property type="entry name" value="Aminotran_3"/>
    <property type="match status" value="1"/>
</dbReference>
<name>A0A1H5YVR5_9HYPH</name>
<dbReference type="InterPro" id="IPR015424">
    <property type="entry name" value="PyrdxlP-dep_Trfase"/>
</dbReference>
<dbReference type="InterPro" id="IPR015421">
    <property type="entry name" value="PyrdxlP-dep_Trfase_major"/>
</dbReference>
<dbReference type="OrthoDB" id="9801834at2"/>
<dbReference type="GO" id="GO:0034386">
    <property type="term" value="F:4-aminobutyrate:2-oxoglutarate transaminase activity"/>
    <property type="evidence" value="ECO:0007669"/>
    <property type="project" value="InterPro"/>
</dbReference>
<evidence type="ECO:0000256" key="4">
    <source>
        <dbReference type="ARBA" id="ARBA00022679"/>
    </source>
</evidence>
<keyword evidence="3 7" id="KW-0032">Aminotransferase</keyword>
<evidence type="ECO:0000256" key="5">
    <source>
        <dbReference type="ARBA" id="ARBA00022898"/>
    </source>
</evidence>
<dbReference type="PIRSF" id="PIRSF000521">
    <property type="entry name" value="Transaminase_4ab_Lys_Orn"/>
    <property type="match status" value="1"/>
</dbReference>
<dbReference type="InterPro" id="IPR049704">
    <property type="entry name" value="Aminotrans_3_PPA_site"/>
</dbReference>
<dbReference type="RefSeq" id="WP_103872541.1">
    <property type="nucleotide sequence ID" value="NZ_FNUY01000004.1"/>
</dbReference>
<dbReference type="InterPro" id="IPR005814">
    <property type="entry name" value="Aminotrans_3"/>
</dbReference>
<dbReference type="PROSITE" id="PS00600">
    <property type="entry name" value="AA_TRANSFER_CLASS_3"/>
    <property type="match status" value="1"/>
</dbReference>
<gene>
    <name evidence="7" type="ORF">SAMN04488115_10483</name>
</gene>
<evidence type="ECO:0000256" key="6">
    <source>
        <dbReference type="RuleBase" id="RU003560"/>
    </source>
</evidence>
<dbReference type="EMBL" id="FNUY01000004">
    <property type="protein sequence ID" value="SEG27336.1"/>
    <property type="molecule type" value="Genomic_DNA"/>
</dbReference>
<reference evidence="7 8" key="1">
    <citation type="submission" date="2016-10" db="EMBL/GenBank/DDBJ databases">
        <authorList>
            <person name="de Groot N.N."/>
        </authorList>
    </citation>
    <scope>NUCLEOTIDE SEQUENCE [LARGE SCALE GENOMIC DNA]</scope>
    <source>
        <strain evidence="7 8">DSM 26656</strain>
    </source>
</reference>